<dbReference type="InterPro" id="IPR051912">
    <property type="entry name" value="Alkylbase_DNA_Glycosylase/TA"/>
</dbReference>
<gene>
    <name evidence="5" type="ORF">HWN40_02100</name>
</gene>
<dbReference type="SUPFAM" id="SSF48150">
    <property type="entry name" value="DNA-glycosylase"/>
    <property type="match status" value="1"/>
</dbReference>
<dbReference type="InterPro" id="IPR003265">
    <property type="entry name" value="HhH-GPD_domain"/>
</dbReference>
<dbReference type="RefSeq" id="WP_176964206.1">
    <property type="nucleotide sequence ID" value="NZ_CP058215.1"/>
</dbReference>
<dbReference type="EMBL" id="CP058215">
    <property type="protein sequence ID" value="QLC49143.1"/>
    <property type="molecule type" value="Genomic_DNA"/>
</dbReference>
<keyword evidence="3" id="KW-0234">DNA repair</keyword>
<dbReference type="GeneID" id="55820429"/>
<dbReference type="Gene3D" id="1.10.1670.40">
    <property type="match status" value="1"/>
</dbReference>
<dbReference type="GO" id="GO:0006307">
    <property type="term" value="P:DNA alkylation repair"/>
    <property type="evidence" value="ECO:0007669"/>
    <property type="project" value="TreeGrafter"/>
</dbReference>
<feature type="domain" description="HhH-GPD" evidence="4">
    <location>
        <begin position="48"/>
        <end position="199"/>
    </location>
</feature>
<organism evidence="5 6">
    <name type="scientific">Methanolobus zinderi</name>
    <dbReference type="NCBI Taxonomy" id="536044"/>
    <lineage>
        <taxon>Archaea</taxon>
        <taxon>Methanobacteriati</taxon>
        <taxon>Methanobacteriota</taxon>
        <taxon>Stenosarchaea group</taxon>
        <taxon>Methanomicrobia</taxon>
        <taxon>Methanosarcinales</taxon>
        <taxon>Methanosarcinaceae</taxon>
        <taxon>Methanolobus</taxon>
    </lineage>
</organism>
<keyword evidence="2" id="KW-0227">DNA damage</keyword>
<dbReference type="GO" id="GO:0008725">
    <property type="term" value="F:DNA-3-methyladenine glycosylase activity"/>
    <property type="evidence" value="ECO:0007669"/>
    <property type="project" value="TreeGrafter"/>
</dbReference>
<dbReference type="GO" id="GO:0032993">
    <property type="term" value="C:protein-DNA complex"/>
    <property type="evidence" value="ECO:0007669"/>
    <property type="project" value="TreeGrafter"/>
</dbReference>
<dbReference type="GO" id="GO:0043916">
    <property type="term" value="F:DNA-7-methylguanine glycosylase activity"/>
    <property type="evidence" value="ECO:0007669"/>
    <property type="project" value="TreeGrafter"/>
</dbReference>
<evidence type="ECO:0000313" key="6">
    <source>
        <dbReference type="Proteomes" id="UP000509594"/>
    </source>
</evidence>
<keyword evidence="6" id="KW-1185">Reference proteome</keyword>
<dbReference type="FunFam" id="1.10.340.30:FF:000004">
    <property type="entry name" value="DNA-3-methyladenine glycosylase II"/>
    <property type="match status" value="1"/>
</dbReference>
<proteinExistence type="inferred from homology"/>
<evidence type="ECO:0000256" key="2">
    <source>
        <dbReference type="ARBA" id="ARBA00022763"/>
    </source>
</evidence>
<dbReference type="GO" id="GO:0005737">
    <property type="term" value="C:cytoplasm"/>
    <property type="evidence" value="ECO:0007669"/>
    <property type="project" value="TreeGrafter"/>
</dbReference>
<protein>
    <submittedName>
        <fullName evidence="5">DNA-3-methyladenine glycosylase 2 family protein</fullName>
    </submittedName>
</protein>
<dbReference type="AlphaFoldDB" id="A0A7D5I3W0"/>
<dbReference type="Pfam" id="PF00730">
    <property type="entry name" value="HhH-GPD"/>
    <property type="match status" value="1"/>
</dbReference>
<dbReference type="OrthoDB" id="8200at2157"/>
<evidence type="ECO:0000256" key="1">
    <source>
        <dbReference type="ARBA" id="ARBA00010817"/>
    </source>
</evidence>
<dbReference type="PANTHER" id="PTHR43003">
    <property type="entry name" value="DNA-3-METHYLADENINE GLYCOSYLASE"/>
    <property type="match status" value="1"/>
</dbReference>
<dbReference type="GO" id="GO:0032131">
    <property type="term" value="F:alkylated DNA binding"/>
    <property type="evidence" value="ECO:0007669"/>
    <property type="project" value="TreeGrafter"/>
</dbReference>
<dbReference type="KEGG" id="mzi:HWN40_02100"/>
<accession>A0A7D5I3W0</accession>
<sequence length="201" mass="23119">MHIFRYGQKELKYLKERDKALGSVIGRIGMLQFEVIPDIFAGLVRSIVFQQISIKAATSIWNRMLGHFKEISPERISSATIEEIQNCGLSARKAISIKEIAMAEMQGELNLSELRNLSDEEVIRRLSALRGIGVWTAEMVLIFSMERPDVVSWSDLGIRQGMMRLYGLKTLTKEQFEKYRKRYSPYGSIASLYLWRLPPDL</sequence>
<name>A0A7D5I3W0_9EURY</name>
<evidence type="ECO:0000259" key="4">
    <source>
        <dbReference type="SMART" id="SM00478"/>
    </source>
</evidence>
<comment type="similarity">
    <text evidence="1">Belongs to the alkylbase DNA glycosidase AlkA family.</text>
</comment>
<reference evidence="5 6" key="1">
    <citation type="submission" date="2020-06" db="EMBL/GenBank/DDBJ databases">
        <title>Methanolobus halotolerans sp. nov., isolated from a saline lake Tus in Siberia.</title>
        <authorList>
            <person name="Shen Y."/>
            <person name="Chen S.-C."/>
            <person name="Lai M.-C."/>
            <person name="Huang H.-H."/>
            <person name="Chiu H.-H."/>
            <person name="Tang S.-L."/>
            <person name="Rogozin D.Y."/>
            <person name="Degermendzhy A.G."/>
        </authorList>
    </citation>
    <scope>NUCLEOTIDE SEQUENCE [LARGE SCALE GENOMIC DNA]</scope>
    <source>
        <strain evidence="5 6">DSM 21339</strain>
    </source>
</reference>
<evidence type="ECO:0000256" key="3">
    <source>
        <dbReference type="ARBA" id="ARBA00023204"/>
    </source>
</evidence>
<dbReference type="GO" id="GO:0006285">
    <property type="term" value="P:base-excision repair, AP site formation"/>
    <property type="evidence" value="ECO:0007669"/>
    <property type="project" value="TreeGrafter"/>
</dbReference>
<dbReference type="SMART" id="SM00478">
    <property type="entry name" value="ENDO3c"/>
    <property type="match status" value="1"/>
</dbReference>
<dbReference type="CDD" id="cd00056">
    <property type="entry name" value="ENDO3c"/>
    <property type="match status" value="1"/>
</dbReference>
<dbReference type="PANTHER" id="PTHR43003:SF5">
    <property type="entry name" value="DNA-3-METHYLADENINE GLYCOSYLASE"/>
    <property type="match status" value="1"/>
</dbReference>
<dbReference type="Gene3D" id="1.10.340.30">
    <property type="entry name" value="Hypothetical protein, domain 2"/>
    <property type="match status" value="1"/>
</dbReference>
<evidence type="ECO:0000313" key="5">
    <source>
        <dbReference type="EMBL" id="QLC49143.1"/>
    </source>
</evidence>
<dbReference type="Proteomes" id="UP000509594">
    <property type="component" value="Chromosome"/>
</dbReference>
<dbReference type="InterPro" id="IPR011257">
    <property type="entry name" value="DNA_glycosylase"/>
</dbReference>